<dbReference type="EMBL" id="CAJVOS010000104">
    <property type="protein sequence ID" value="CAG8290977.1"/>
    <property type="molecule type" value="Genomic_DNA"/>
</dbReference>
<proteinExistence type="inferred from homology"/>
<dbReference type="GO" id="GO:0047837">
    <property type="term" value="F:D-xylose 1-dehydrogenase (NADP+) activity"/>
    <property type="evidence" value="ECO:0007669"/>
    <property type="project" value="UniProtKB-EC"/>
</dbReference>
<feature type="domain" description="Gfo/Idh/MocA-like oxidoreductase N-terminal" evidence="6">
    <location>
        <begin position="6"/>
        <end position="131"/>
    </location>
</feature>
<evidence type="ECO:0000256" key="4">
    <source>
        <dbReference type="ARBA" id="ARBA00042988"/>
    </source>
</evidence>
<accession>A0A9W4N8I9</accession>
<evidence type="ECO:0000256" key="3">
    <source>
        <dbReference type="ARBA" id="ARBA00038984"/>
    </source>
</evidence>
<dbReference type="PANTHER" id="PTHR22604:SF105">
    <property type="entry name" value="TRANS-1,2-DIHYDROBENZENE-1,2-DIOL DEHYDROGENASE"/>
    <property type="match status" value="1"/>
</dbReference>
<evidence type="ECO:0000313" key="8">
    <source>
        <dbReference type="EMBL" id="CAG8290977.1"/>
    </source>
</evidence>
<evidence type="ECO:0000256" key="5">
    <source>
        <dbReference type="ARBA" id="ARBA00049233"/>
    </source>
</evidence>
<dbReference type="SUPFAM" id="SSF55347">
    <property type="entry name" value="Glyceraldehyde-3-phosphate dehydrogenase-like, C-terminal domain"/>
    <property type="match status" value="1"/>
</dbReference>
<dbReference type="InterPro" id="IPR055170">
    <property type="entry name" value="GFO_IDH_MocA-like_dom"/>
</dbReference>
<dbReference type="PANTHER" id="PTHR22604">
    <property type="entry name" value="OXIDOREDUCTASES"/>
    <property type="match status" value="1"/>
</dbReference>
<comment type="catalytic activity">
    <reaction evidence="5">
        <text>D-xylose + NADP(+) = D-xylono-1,5-lactone + NADPH + H(+)</text>
        <dbReference type="Rhea" id="RHEA:22000"/>
        <dbReference type="ChEBI" id="CHEBI:15378"/>
        <dbReference type="ChEBI" id="CHEBI:15867"/>
        <dbReference type="ChEBI" id="CHEBI:53455"/>
        <dbReference type="ChEBI" id="CHEBI:57783"/>
        <dbReference type="ChEBI" id="CHEBI:58349"/>
        <dbReference type="EC" id="1.1.1.179"/>
    </reaction>
</comment>
<dbReference type="InterPro" id="IPR036291">
    <property type="entry name" value="NAD(P)-bd_dom_sf"/>
</dbReference>
<comment type="caution">
    <text evidence="8">The sequence shown here is derived from an EMBL/GenBank/DDBJ whole genome shotgun (WGS) entry which is preliminary data.</text>
</comment>
<evidence type="ECO:0000313" key="9">
    <source>
        <dbReference type="Proteomes" id="UP001153618"/>
    </source>
</evidence>
<dbReference type="Pfam" id="PF01408">
    <property type="entry name" value="GFO_IDH_MocA"/>
    <property type="match status" value="1"/>
</dbReference>
<dbReference type="Gene3D" id="3.30.360.10">
    <property type="entry name" value="Dihydrodipicolinate Reductase, domain 2"/>
    <property type="match status" value="1"/>
</dbReference>
<evidence type="ECO:0000256" key="2">
    <source>
        <dbReference type="ARBA" id="ARBA00023002"/>
    </source>
</evidence>
<dbReference type="OrthoDB" id="2129491at2759"/>
<evidence type="ECO:0000256" key="1">
    <source>
        <dbReference type="ARBA" id="ARBA00010928"/>
    </source>
</evidence>
<gene>
    <name evidence="8" type="ORF">POLS_LOCUS9690</name>
</gene>
<dbReference type="SUPFAM" id="SSF51735">
    <property type="entry name" value="NAD(P)-binding Rossmann-fold domains"/>
    <property type="match status" value="1"/>
</dbReference>
<feature type="domain" description="GFO/IDH/MocA-like oxidoreductase" evidence="7">
    <location>
        <begin position="146"/>
        <end position="268"/>
    </location>
</feature>
<evidence type="ECO:0000259" key="7">
    <source>
        <dbReference type="Pfam" id="PF22725"/>
    </source>
</evidence>
<comment type="similarity">
    <text evidence="1">Belongs to the Gfo/Idh/MocA family.</text>
</comment>
<name>A0A9W4N8I9_PENOL</name>
<evidence type="ECO:0000259" key="6">
    <source>
        <dbReference type="Pfam" id="PF01408"/>
    </source>
</evidence>
<protein>
    <recommendedName>
        <fullName evidence="3">D-xylose 1-dehydrogenase (NADP(+), D-xylono-1,5-lactone-forming)</fullName>
        <ecNumber evidence="3">1.1.1.179</ecNumber>
    </recommendedName>
    <alternativeName>
        <fullName evidence="4">D-xylose-NADP dehydrogenase</fullName>
    </alternativeName>
</protein>
<reference evidence="8" key="1">
    <citation type="submission" date="2021-07" db="EMBL/GenBank/DDBJ databases">
        <authorList>
            <person name="Branca A.L. A."/>
        </authorList>
    </citation>
    <scope>NUCLEOTIDE SEQUENCE</scope>
</reference>
<dbReference type="InterPro" id="IPR050984">
    <property type="entry name" value="Gfo/Idh/MocA_domain"/>
</dbReference>
<keyword evidence="9" id="KW-1185">Reference proteome</keyword>
<dbReference type="GO" id="GO:0000166">
    <property type="term" value="F:nucleotide binding"/>
    <property type="evidence" value="ECO:0007669"/>
    <property type="project" value="InterPro"/>
</dbReference>
<sequence length="354" mass="38861">MDCPTLKWGIIGTGQISTAFVTDLVLPRDDKNANHVVQAIGSSSKEKADEFVKKVAPESTATTYGAYDSVYADPAVDIVYIGTPHAFHKEACLAAIAQGKHVLCEKPFTLNRREAVEVFDAARKKGVFVMEALWTRFMPLCQELQKAVHEDKVIGEVNRVFCDFGLHMDLETLPRSSRLKNVALGGGSLLDIGIYSLTWGLLLLDNGIGETAATPQVFSAQSISQKIDIASSMILHYPQTGRQGILTSSMQIKTDPVFARIEGSKGVITIEGPATSVPKKFTVIPRGEDAEKKEYDFSRPGYGFYWEADAVAHDIAAKKTESSRMPWAETLRVMELMDGVRERGGARFPQDDSI</sequence>
<dbReference type="Proteomes" id="UP001153618">
    <property type="component" value="Unassembled WGS sequence"/>
</dbReference>
<dbReference type="InterPro" id="IPR000683">
    <property type="entry name" value="Gfo/Idh/MocA-like_OxRdtase_N"/>
</dbReference>
<dbReference type="AlphaFoldDB" id="A0A9W4N8I9"/>
<dbReference type="EC" id="1.1.1.179" evidence="3"/>
<dbReference type="Gene3D" id="3.40.50.720">
    <property type="entry name" value="NAD(P)-binding Rossmann-like Domain"/>
    <property type="match status" value="1"/>
</dbReference>
<dbReference type="Pfam" id="PF22725">
    <property type="entry name" value="GFO_IDH_MocA_C3"/>
    <property type="match status" value="1"/>
</dbReference>
<keyword evidence="2" id="KW-0560">Oxidoreductase</keyword>
<organism evidence="8 9">
    <name type="scientific">Penicillium olsonii</name>
    <dbReference type="NCBI Taxonomy" id="99116"/>
    <lineage>
        <taxon>Eukaryota</taxon>
        <taxon>Fungi</taxon>
        <taxon>Dikarya</taxon>
        <taxon>Ascomycota</taxon>
        <taxon>Pezizomycotina</taxon>
        <taxon>Eurotiomycetes</taxon>
        <taxon>Eurotiomycetidae</taxon>
        <taxon>Eurotiales</taxon>
        <taxon>Aspergillaceae</taxon>
        <taxon>Penicillium</taxon>
    </lineage>
</organism>